<evidence type="ECO:0000313" key="1">
    <source>
        <dbReference type="EMBL" id="MPN63635.1"/>
    </source>
</evidence>
<proteinExistence type="predicted"/>
<protein>
    <submittedName>
        <fullName evidence="1">Uncharacterized protein</fullName>
    </submittedName>
</protein>
<gene>
    <name evidence="1" type="ORF">SDC9_211400</name>
</gene>
<name>A0A645JIX8_9ZZZZ</name>
<dbReference type="EMBL" id="VSSQ01143346">
    <property type="protein sequence ID" value="MPN63635.1"/>
    <property type="molecule type" value="Genomic_DNA"/>
</dbReference>
<comment type="caution">
    <text evidence="1">The sequence shown here is derived from an EMBL/GenBank/DDBJ whole genome shotgun (WGS) entry which is preliminary data.</text>
</comment>
<dbReference type="AlphaFoldDB" id="A0A645JIX8"/>
<organism evidence="1">
    <name type="scientific">bioreactor metagenome</name>
    <dbReference type="NCBI Taxonomy" id="1076179"/>
    <lineage>
        <taxon>unclassified sequences</taxon>
        <taxon>metagenomes</taxon>
        <taxon>ecological metagenomes</taxon>
    </lineage>
</organism>
<sequence>MNARAVCFVEWVSVEDRLPEPLSIVLVTTNSRLLHAAHCPSVGIDVAQYQPDSGFLTLQSIAARFSGDGESPVIDKKVMFWAKFPEAPWQLMPADIRRAYVVEGE</sequence>
<reference evidence="1" key="1">
    <citation type="submission" date="2019-08" db="EMBL/GenBank/DDBJ databases">
        <authorList>
            <person name="Kucharzyk K."/>
            <person name="Murdoch R.W."/>
            <person name="Higgins S."/>
            <person name="Loffler F."/>
        </authorList>
    </citation>
    <scope>NUCLEOTIDE SEQUENCE</scope>
</reference>
<accession>A0A645JIX8</accession>